<feature type="compositionally biased region" description="Basic and acidic residues" evidence="1">
    <location>
        <begin position="111"/>
        <end position="129"/>
    </location>
</feature>
<proteinExistence type="predicted"/>
<evidence type="ECO:0000313" key="2">
    <source>
        <dbReference type="EMBL" id="GFY47228.1"/>
    </source>
</evidence>
<protein>
    <submittedName>
        <fullName evidence="2">Uncharacterized protein</fullName>
    </submittedName>
</protein>
<comment type="caution">
    <text evidence="2">The sequence shown here is derived from an EMBL/GenBank/DDBJ whole genome shotgun (WGS) entry which is preliminary data.</text>
</comment>
<name>A0A8X6X580_9ARAC</name>
<dbReference type="Proteomes" id="UP000886998">
    <property type="component" value="Unassembled WGS sequence"/>
</dbReference>
<gene>
    <name evidence="2" type="ORF">TNIN_1191</name>
</gene>
<evidence type="ECO:0000313" key="3">
    <source>
        <dbReference type="Proteomes" id="UP000886998"/>
    </source>
</evidence>
<dbReference type="AlphaFoldDB" id="A0A8X6X580"/>
<feature type="region of interest" description="Disordered" evidence="1">
    <location>
        <begin position="1"/>
        <end position="135"/>
    </location>
</feature>
<organism evidence="2 3">
    <name type="scientific">Trichonephila inaurata madagascariensis</name>
    <dbReference type="NCBI Taxonomy" id="2747483"/>
    <lineage>
        <taxon>Eukaryota</taxon>
        <taxon>Metazoa</taxon>
        <taxon>Ecdysozoa</taxon>
        <taxon>Arthropoda</taxon>
        <taxon>Chelicerata</taxon>
        <taxon>Arachnida</taxon>
        <taxon>Araneae</taxon>
        <taxon>Araneomorphae</taxon>
        <taxon>Entelegynae</taxon>
        <taxon>Araneoidea</taxon>
        <taxon>Nephilidae</taxon>
        <taxon>Trichonephila</taxon>
        <taxon>Trichonephila inaurata</taxon>
    </lineage>
</organism>
<dbReference type="EMBL" id="BMAV01005850">
    <property type="protein sequence ID" value="GFY47228.1"/>
    <property type="molecule type" value="Genomic_DNA"/>
</dbReference>
<reference evidence="2" key="1">
    <citation type="submission" date="2020-08" db="EMBL/GenBank/DDBJ databases">
        <title>Multicomponent nature underlies the extraordinary mechanical properties of spider dragline silk.</title>
        <authorList>
            <person name="Kono N."/>
            <person name="Nakamura H."/>
            <person name="Mori M."/>
            <person name="Yoshida Y."/>
            <person name="Ohtoshi R."/>
            <person name="Malay A.D."/>
            <person name="Moran D.A.P."/>
            <person name="Tomita M."/>
            <person name="Numata K."/>
            <person name="Arakawa K."/>
        </authorList>
    </citation>
    <scope>NUCLEOTIDE SEQUENCE</scope>
</reference>
<sequence length="135" mass="15590">MGFKRSWQSGSGGPERKYKKGPREQGAKRKFSVNSNDLSYFSKRNRRDETRCQIPAATTCDQEEVQRWSPDQPMRRGHNKEDRFDPEEAGRNNSTDPIPRSKEGQAAGIPEAERVNNRIARRGKEERTDPSPWRS</sequence>
<feature type="compositionally biased region" description="Basic and acidic residues" evidence="1">
    <location>
        <begin position="79"/>
        <end position="90"/>
    </location>
</feature>
<accession>A0A8X6X580</accession>
<keyword evidence="3" id="KW-1185">Reference proteome</keyword>
<evidence type="ECO:0000256" key="1">
    <source>
        <dbReference type="SAM" id="MobiDB-lite"/>
    </source>
</evidence>